<dbReference type="eggNOG" id="COG2996">
    <property type="taxonomic scope" value="Bacteria"/>
</dbReference>
<evidence type="ECO:0000313" key="4">
    <source>
        <dbReference type="Proteomes" id="UP000027602"/>
    </source>
</evidence>
<dbReference type="InterPro" id="IPR036390">
    <property type="entry name" value="WH_DNA-bd_sf"/>
</dbReference>
<dbReference type="Pfam" id="PF21543">
    <property type="entry name" value="CvfB_2nd"/>
    <property type="match status" value="1"/>
</dbReference>
<dbReference type="InterPro" id="IPR040764">
    <property type="entry name" value="CvfB_WH"/>
</dbReference>
<dbReference type="InterPro" id="IPR036388">
    <property type="entry name" value="WH-like_DNA-bd_sf"/>
</dbReference>
<dbReference type="SMART" id="SM00316">
    <property type="entry name" value="S1"/>
    <property type="match status" value="2"/>
</dbReference>
<reference evidence="3 4" key="1">
    <citation type="journal article" date="2015" name="BMC Genomics">
        <title>Transcriptome analysis of thermophilic methylotrophic Bacillus methanolicus MGA3 using RNA-sequencing provides detailed insights into its previously uncharted transcriptional landscape.</title>
        <authorList>
            <person name="Irla M."/>
            <person name="Neshat A."/>
            <person name="Brautaset T."/>
            <person name="Ruckert C."/>
            <person name="Kalinowski J."/>
            <person name="Wendisch V.F."/>
        </authorList>
    </citation>
    <scope>NUCLEOTIDE SEQUENCE [LARGE SCALE GENOMIC DNA]</scope>
    <source>
        <strain evidence="4">MGA3 / ATCC 53907</strain>
    </source>
</reference>
<dbReference type="InterPro" id="IPR014464">
    <property type="entry name" value="CvfB_fam"/>
</dbReference>
<evidence type="ECO:0000259" key="2">
    <source>
        <dbReference type="PROSITE" id="PS50126"/>
    </source>
</evidence>
<dbReference type="KEGG" id="bmet:BMMGA3_04360"/>
<organism evidence="3 4">
    <name type="scientific">Bacillus methanolicus (strain MGA3 / ATCC 53907)</name>
    <dbReference type="NCBI Taxonomy" id="796606"/>
    <lineage>
        <taxon>Bacteria</taxon>
        <taxon>Bacillati</taxon>
        <taxon>Bacillota</taxon>
        <taxon>Bacilli</taxon>
        <taxon>Bacillales</taxon>
        <taxon>Bacillaceae</taxon>
        <taxon>Bacillus</taxon>
    </lineage>
</organism>
<sequence>MLSHDKRYSRYKMKQTIGGIKVSLTARLGQVVNLKVARITEFGYFLTDGCEDVMLHKNEAKREYTEEEDVEVFLYPDAKGRIAATDTIPFITVNHYGWAQAADVKPGIGIFLNIGIKKELLLGEEDLPAHKSVWPIKGDMLFTTIRISRNNRMYARLATDKVIEEIAVKATKKDFNKNVQGHIYRTAKVGSWVYTTEGFKGFIHESQREKEPRLGEKVEGRIIDVKIDGSINVSLLGRKQETLDDDAERIFAFLQSRNGAMPYSDKSLPEDIMERFNLSKSAFKRALGRLMKDGKIYQEEGWTYLKK</sequence>
<dbReference type="PIRSF" id="PIRSF012524">
    <property type="entry name" value="YitL_S1"/>
    <property type="match status" value="1"/>
</dbReference>
<dbReference type="PROSITE" id="PS50126">
    <property type="entry name" value="S1"/>
    <property type="match status" value="1"/>
</dbReference>
<evidence type="ECO:0000313" key="3">
    <source>
        <dbReference type="EMBL" id="AIE59312.1"/>
    </source>
</evidence>
<gene>
    <name evidence="3" type="primary">yitL</name>
    <name evidence="3" type="ORF">BMMGA3_04360</name>
</gene>
<dbReference type="Pfam" id="PF21191">
    <property type="entry name" value="CvfB_1st"/>
    <property type="match status" value="1"/>
</dbReference>
<dbReference type="InterPro" id="IPR003029">
    <property type="entry name" value="S1_domain"/>
</dbReference>
<dbReference type="InterPro" id="IPR012340">
    <property type="entry name" value="NA-bd_OB-fold"/>
</dbReference>
<dbReference type="Proteomes" id="UP000027602">
    <property type="component" value="Chromosome"/>
</dbReference>
<dbReference type="Pfam" id="PF13509">
    <property type="entry name" value="S1_2"/>
    <property type="match status" value="1"/>
</dbReference>
<keyword evidence="4" id="KW-1185">Reference proteome</keyword>
<dbReference type="InterPro" id="IPR048588">
    <property type="entry name" value="CvfB_S1_2nd"/>
</dbReference>
<evidence type="ECO:0000256" key="1">
    <source>
        <dbReference type="PIRNR" id="PIRNR012524"/>
    </source>
</evidence>
<dbReference type="InterPro" id="IPR048587">
    <property type="entry name" value="CvfB_S1_3rd"/>
</dbReference>
<proteinExistence type="inferred from homology"/>
<dbReference type="Gene3D" id="1.10.10.10">
    <property type="entry name" value="Winged helix-like DNA-binding domain superfamily/Winged helix DNA-binding domain"/>
    <property type="match status" value="1"/>
</dbReference>
<dbReference type="EMBL" id="CP007739">
    <property type="protein sequence ID" value="AIE59312.1"/>
    <property type="molecule type" value="Genomic_DNA"/>
</dbReference>
<dbReference type="STRING" id="796606.BMMGA3_04360"/>
<dbReference type="PANTHER" id="PTHR37296">
    <property type="entry name" value="CONSERVED VIRULENCE FACTOR B"/>
    <property type="match status" value="1"/>
</dbReference>
<dbReference type="Pfam" id="PF17783">
    <property type="entry name" value="WHD_CvfB"/>
    <property type="match status" value="1"/>
</dbReference>
<dbReference type="HOGENOM" id="CLU_064885_0_0_9"/>
<name>A0A068LUY0_BACMM</name>
<comment type="similarity">
    <text evidence="1">Belongs to the CvfB family.</text>
</comment>
<dbReference type="PANTHER" id="PTHR37296:SF1">
    <property type="entry name" value="CONSERVED VIRULENCE FACTOR B"/>
    <property type="match status" value="1"/>
</dbReference>
<dbReference type="Gene3D" id="2.40.50.140">
    <property type="entry name" value="Nucleic acid-binding proteins"/>
    <property type="match status" value="2"/>
</dbReference>
<protein>
    <recommendedName>
        <fullName evidence="2">S1 motif domain-containing protein</fullName>
    </recommendedName>
</protein>
<dbReference type="GO" id="GO:0003676">
    <property type="term" value="F:nucleic acid binding"/>
    <property type="evidence" value="ECO:0007669"/>
    <property type="project" value="InterPro"/>
</dbReference>
<feature type="domain" description="S1 motif" evidence="2">
    <location>
        <begin position="176"/>
        <end position="236"/>
    </location>
</feature>
<accession>A0A068LUY0</accession>
<dbReference type="AlphaFoldDB" id="A0A068LUY0"/>
<dbReference type="InterPro" id="IPR039566">
    <property type="entry name" value="CvfB_S1_st"/>
</dbReference>
<dbReference type="SUPFAM" id="SSF46785">
    <property type="entry name" value="Winged helix' DNA-binding domain"/>
    <property type="match status" value="1"/>
</dbReference>